<dbReference type="GO" id="GO:0005886">
    <property type="term" value="C:plasma membrane"/>
    <property type="evidence" value="ECO:0007669"/>
    <property type="project" value="UniProtKB-SubCell"/>
</dbReference>
<dbReference type="Proteomes" id="UP000248198">
    <property type="component" value="Unassembled WGS sequence"/>
</dbReference>
<keyword evidence="6" id="KW-0739">Sodium transport</keyword>
<proteinExistence type="inferred from homology"/>
<dbReference type="NCBIfam" id="TIGR00773">
    <property type="entry name" value="NhaA"/>
    <property type="match status" value="1"/>
</dbReference>
<dbReference type="PANTHER" id="PTHR30341">
    <property type="entry name" value="SODIUM ION/PROTON ANTIPORTER NHAA-RELATED"/>
    <property type="match status" value="1"/>
</dbReference>
<organism evidence="7 8">
    <name type="scientific">Pedobacter nutrimenti</name>
    <dbReference type="NCBI Taxonomy" id="1241337"/>
    <lineage>
        <taxon>Bacteria</taxon>
        <taxon>Pseudomonadati</taxon>
        <taxon>Bacteroidota</taxon>
        <taxon>Sphingobacteriia</taxon>
        <taxon>Sphingobacteriales</taxon>
        <taxon>Sphingobacteriaceae</taxon>
        <taxon>Pedobacter</taxon>
    </lineage>
</organism>
<feature type="transmembrane region" description="Helical" evidence="6">
    <location>
        <begin position="21"/>
        <end position="40"/>
    </location>
</feature>
<comment type="subcellular location">
    <subcellularLocation>
        <location evidence="1">Cell inner membrane</location>
        <topology evidence="1">Multi-pass membrane protein</topology>
    </subcellularLocation>
    <subcellularLocation>
        <location evidence="6">Cell membrane</location>
        <topology evidence="6">Multi-pass membrane protein</topology>
    </subcellularLocation>
</comment>
<feature type="transmembrane region" description="Helical" evidence="6">
    <location>
        <begin position="214"/>
        <end position="244"/>
    </location>
</feature>
<keyword evidence="6" id="KW-0406">Ion transport</keyword>
<protein>
    <recommendedName>
        <fullName evidence="6">Na(+)/H(+) antiporter NhaA</fullName>
    </recommendedName>
    <alternativeName>
        <fullName evidence="6">Sodium/proton antiporter NhaA</fullName>
    </alternativeName>
</protein>
<dbReference type="Gene3D" id="1.20.1530.10">
    <property type="entry name" value="Na+/H+ antiporter like domain"/>
    <property type="match status" value="1"/>
</dbReference>
<keyword evidence="5 6" id="KW-0472">Membrane</keyword>
<evidence type="ECO:0000256" key="2">
    <source>
        <dbReference type="ARBA" id="ARBA00022475"/>
    </source>
</evidence>
<comment type="function">
    <text evidence="6">Na(+)/H(+) antiporter that extrudes sodium in exchange for external protons.</text>
</comment>
<feature type="transmembrane region" description="Helical" evidence="6">
    <location>
        <begin position="339"/>
        <end position="363"/>
    </location>
</feature>
<keyword evidence="6" id="KW-0813">Transport</keyword>
<keyword evidence="8" id="KW-1185">Reference proteome</keyword>
<dbReference type="EMBL" id="QKLU01000004">
    <property type="protein sequence ID" value="PYF73982.1"/>
    <property type="molecule type" value="Genomic_DNA"/>
</dbReference>
<evidence type="ECO:0000256" key="5">
    <source>
        <dbReference type="ARBA" id="ARBA00023136"/>
    </source>
</evidence>
<evidence type="ECO:0000256" key="3">
    <source>
        <dbReference type="ARBA" id="ARBA00022692"/>
    </source>
</evidence>
<feature type="transmembrane region" description="Helical" evidence="6">
    <location>
        <begin position="161"/>
        <end position="182"/>
    </location>
</feature>
<feature type="transmembrane region" description="Helical" evidence="6">
    <location>
        <begin position="188"/>
        <end position="207"/>
    </location>
</feature>
<keyword evidence="2 6" id="KW-1003">Cell membrane</keyword>
<keyword evidence="6" id="KW-0915">Sodium</keyword>
<feature type="transmembrane region" description="Helical" evidence="6">
    <location>
        <begin position="306"/>
        <end position="327"/>
    </location>
</feature>
<dbReference type="GO" id="GO:0006885">
    <property type="term" value="P:regulation of pH"/>
    <property type="evidence" value="ECO:0007669"/>
    <property type="project" value="UniProtKB-UniRule"/>
</dbReference>
<feature type="transmembrane region" description="Helical" evidence="6">
    <location>
        <begin position="412"/>
        <end position="429"/>
    </location>
</feature>
<accession>A0A318UC20</accession>
<keyword evidence="6" id="KW-0050">Antiport</keyword>
<evidence type="ECO:0000256" key="4">
    <source>
        <dbReference type="ARBA" id="ARBA00022989"/>
    </source>
</evidence>
<dbReference type="GO" id="GO:0015385">
    <property type="term" value="F:sodium:proton antiporter activity"/>
    <property type="evidence" value="ECO:0007669"/>
    <property type="project" value="UniProtKB-UniRule"/>
</dbReference>
<evidence type="ECO:0000256" key="6">
    <source>
        <dbReference type="HAMAP-Rule" id="MF_01844"/>
    </source>
</evidence>
<dbReference type="InterPro" id="IPR004670">
    <property type="entry name" value="NhaA"/>
</dbReference>
<gene>
    <name evidence="6" type="primary">nhaA</name>
    <name evidence="7" type="ORF">B0O44_104152</name>
</gene>
<name>A0A318UC20_9SPHI</name>
<comment type="catalytic activity">
    <reaction evidence="6">
        <text>Na(+)(in) + 2 H(+)(out) = Na(+)(out) + 2 H(+)(in)</text>
        <dbReference type="Rhea" id="RHEA:29251"/>
        <dbReference type="ChEBI" id="CHEBI:15378"/>
        <dbReference type="ChEBI" id="CHEBI:29101"/>
    </reaction>
</comment>
<keyword evidence="4 6" id="KW-1133">Transmembrane helix</keyword>
<keyword evidence="3 6" id="KW-0812">Transmembrane</keyword>
<evidence type="ECO:0000313" key="8">
    <source>
        <dbReference type="Proteomes" id="UP000248198"/>
    </source>
</evidence>
<dbReference type="HAMAP" id="MF_01844">
    <property type="entry name" value="NhaA"/>
    <property type="match status" value="1"/>
</dbReference>
<dbReference type="Pfam" id="PF06965">
    <property type="entry name" value="Na_H_antiport_1"/>
    <property type="match status" value="1"/>
</dbReference>
<dbReference type="AlphaFoldDB" id="A0A318UC20"/>
<sequence>MQKSPIDKIIAPVSKFIHLEYTSGIILLASVVVAIIWANSPFQESYHHLWELHLSVGFDKHVFNQPLHIWINDGLMAIFFFVIGLELKREFMDGELSSLKKASLPMMAALGGMLVPALLYILINKGSQSEHGWGIPMATDIAFALALLSIAGKHIPASVKVFLSALAVADDLGAVLVIAFFYSGELNFIPLGVAGLFLVMMTIGNAMGIRSTAFYLLMGLVVWMGFLLSGVHATIAGVLVAFTIPASTKIDEVFYALKLRKLAADFEEEVPNNSKLTTPKQHKTIEEVKSLSTAAETPLQKIEYALHPWVAFIIMPLFALANSGMVIGTDFFSALLNPVSMGVATGLIVGKFTGVLLFTWLMVKLKIAKLPHQANWSHITGVALLAGVGFTMSLFISNLAFNNETMITQAKYGILLASVLAGILGTLALKRTSKPKQA</sequence>
<feature type="transmembrane region" description="Helical" evidence="6">
    <location>
        <begin position="106"/>
        <end position="123"/>
    </location>
</feature>
<feature type="transmembrane region" description="Helical" evidence="6">
    <location>
        <begin position="67"/>
        <end position="85"/>
    </location>
</feature>
<comment type="caution">
    <text evidence="7">The sequence shown here is derived from an EMBL/GenBank/DDBJ whole genome shotgun (WGS) entry which is preliminary data.</text>
</comment>
<feature type="transmembrane region" description="Helical" evidence="6">
    <location>
        <begin position="375"/>
        <end position="400"/>
    </location>
</feature>
<comment type="similarity">
    <text evidence="6">Belongs to the NhaA Na(+)/H(+) (TC 2.A.33) antiporter family.</text>
</comment>
<evidence type="ECO:0000313" key="7">
    <source>
        <dbReference type="EMBL" id="PYF73982.1"/>
    </source>
</evidence>
<dbReference type="PANTHER" id="PTHR30341:SF0">
    <property type="entry name" value="NA(+)_H(+) ANTIPORTER NHAA"/>
    <property type="match status" value="1"/>
</dbReference>
<dbReference type="InterPro" id="IPR023171">
    <property type="entry name" value="Na/H_antiporter_dom_sf"/>
</dbReference>
<reference evidence="7 8" key="1">
    <citation type="submission" date="2018-06" db="EMBL/GenBank/DDBJ databases">
        <title>Genomic Encyclopedia of Archaeal and Bacterial Type Strains, Phase II (KMG-II): from individual species to whole genera.</title>
        <authorList>
            <person name="Goeker M."/>
        </authorList>
    </citation>
    <scope>NUCLEOTIDE SEQUENCE [LARGE SCALE GENOMIC DNA]</scope>
    <source>
        <strain evidence="7 8">DSM 27372</strain>
    </source>
</reference>
<dbReference type="RefSeq" id="WP_110830780.1">
    <property type="nucleotide sequence ID" value="NZ_QKLU01000004.1"/>
</dbReference>
<feature type="transmembrane region" description="Helical" evidence="6">
    <location>
        <begin position="135"/>
        <end position="152"/>
    </location>
</feature>
<evidence type="ECO:0000256" key="1">
    <source>
        <dbReference type="ARBA" id="ARBA00004429"/>
    </source>
</evidence>
<dbReference type="OrthoDB" id="9808135at2"/>